<dbReference type="Gene3D" id="3.40.50.150">
    <property type="entry name" value="Vaccinia Virus protein VP39"/>
    <property type="match status" value="1"/>
</dbReference>
<evidence type="ECO:0000256" key="1">
    <source>
        <dbReference type="SAM" id="MobiDB-lite"/>
    </source>
</evidence>
<dbReference type="CDD" id="cd02440">
    <property type="entry name" value="AdoMet_MTases"/>
    <property type="match status" value="1"/>
</dbReference>
<evidence type="ECO:0000313" key="3">
    <source>
        <dbReference type="EMBL" id="KAF5315469.1"/>
    </source>
</evidence>
<evidence type="ECO:0000313" key="4">
    <source>
        <dbReference type="Proteomes" id="UP000567179"/>
    </source>
</evidence>
<reference evidence="3 4" key="1">
    <citation type="journal article" date="2020" name="ISME J.">
        <title>Uncovering the hidden diversity of litter-decomposition mechanisms in mushroom-forming fungi.</title>
        <authorList>
            <person name="Floudas D."/>
            <person name="Bentzer J."/>
            <person name="Ahren D."/>
            <person name="Johansson T."/>
            <person name="Persson P."/>
            <person name="Tunlid A."/>
        </authorList>
    </citation>
    <scope>NUCLEOTIDE SEQUENCE [LARGE SCALE GENOMIC DNA]</scope>
    <source>
        <strain evidence="3 4">CBS 101986</strain>
    </source>
</reference>
<feature type="compositionally biased region" description="Polar residues" evidence="1">
    <location>
        <begin position="1"/>
        <end position="16"/>
    </location>
</feature>
<keyword evidence="4" id="KW-1185">Reference proteome</keyword>
<proteinExistence type="predicted"/>
<dbReference type="AlphaFoldDB" id="A0A8H5B2F1"/>
<sequence>MSQNISTPQPSSSQKDAQGESGKRDSRDATGWSASLYNERASFVYSAPFVAPVLELLSAKPGERILDIGCGSGELTLLLQSTVTKDGANGSVVGMDSSESMLSKARANGVVHTFVGDAQELVLPDGPAFQEKFDAIFSNATLHWCKRDPLGVLVSARRYLKLRGRIAVEMGGFMNVIGIRSTLHQVVRSRGKDPEELDPWYFPSMEDYVKLLVTAGFEPTHMALVPRVTPLPSGLYEWLDLFARGTFLKDFSDEEARQIMREVEDRMRVDCRDASGKWAMMYTRLRFTATLKDE</sequence>
<name>A0A8H5B2F1_9AGAR</name>
<protein>
    <recommendedName>
        <fullName evidence="2">Methyltransferase domain-containing protein</fullName>
    </recommendedName>
</protein>
<evidence type="ECO:0000259" key="2">
    <source>
        <dbReference type="Pfam" id="PF13847"/>
    </source>
</evidence>
<accession>A0A8H5B2F1</accession>
<organism evidence="3 4">
    <name type="scientific">Psilocybe cf. subviscida</name>
    <dbReference type="NCBI Taxonomy" id="2480587"/>
    <lineage>
        <taxon>Eukaryota</taxon>
        <taxon>Fungi</taxon>
        <taxon>Dikarya</taxon>
        <taxon>Basidiomycota</taxon>
        <taxon>Agaricomycotina</taxon>
        <taxon>Agaricomycetes</taxon>
        <taxon>Agaricomycetidae</taxon>
        <taxon>Agaricales</taxon>
        <taxon>Agaricineae</taxon>
        <taxon>Strophariaceae</taxon>
        <taxon>Psilocybe</taxon>
    </lineage>
</organism>
<dbReference type="PANTHER" id="PTHR43861">
    <property type="entry name" value="TRANS-ACONITATE 2-METHYLTRANSFERASE-RELATED"/>
    <property type="match status" value="1"/>
</dbReference>
<gene>
    <name evidence="3" type="ORF">D9619_007023</name>
</gene>
<feature type="region of interest" description="Disordered" evidence="1">
    <location>
        <begin position="1"/>
        <end position="29"/>
    </location>
</feature>
<dbReference type="Pfam" id="PF13847">
    <property type="entry name" value="Methyltransf_31"/>
    <property type="match status" value="1"/>
</dbReference>
<dbReference type="PANTHER" id="PTHR43861:SF1">
    <property type="entry name" value="TRANS-ACONITATE 2-METHYLTRANSFERASE"/>
    <property type="match status" value="1"/>
</dbReference>
<feature type="domain" description="Methyltransferase" evidence="2">
    <location>
        <begin position="60"/>
        <end position="169"/>
    </location>
</feature>
<dbReference type="SUPFAM" id="SSF53335">
    <property type="entry name" value="S-adenosyl-L-methionine-dependent methyltransferases"/>
    <property type="match status" value="1"/>
</dbReference>
<dbReference type="EMBL" id="JAACJJ010000043">
    <property type="protein sequence ID" value="KAF5315469.1"/>
    <property type="molecule type" value="Genomic_DNA"/>
</dbReference>
<dbReference type="InterPro" id="IPR029063">
    <property type="entry name" value="SAM-dependent_MTases_sf"/>
</dbReference>
<dbReference type="OrthoDB" id="10017101at2759"/>
<comment type="caution">
    <text evidence="3">The sequence shown here is derived from an EMBL/GenBank/DDBJ whole genome shotgun (WGS) entry which is preliminary data.</text>
</comment>
<dbReference type="Proteomes" id="UP000567179">
    <property type="component" value="Unassembled WGS sequence"/>
</dbReference>
<dbReference type="InterPro" id="IPR025714">
    <property type="entry name" value="Methyltranfer_dom"/>
</dbReference>
<feature type="compositionally biased region" description="Basic and acidic residues" evidence="1">
    <location>
        <begin position="17"/>
        <end position="28"/>
    </location>
</feature>